<dbReference type="EMBL" id="CP108195">
    <property type="protein sequence ID" value="WTS18438.1"/>
    <property type="molecule type" value="Genomic_DNA"/>
</dbReference>
<sequence length="669" mass="72301">MTVPSETSTAEATGVPLAGDILQSVASRMGLTAEQVERSLAEANITLKNPTAADRRLRMLRLQAQGVKHSGEPFSVVQDFSSGVWAIVHPDNSAGKTSLLEFLVWPLRGEPRDLPPDVRSWVRHLSLDLAVAGRAIRIALDIDPDTHPALTGRILTADTTEQLLAADDSGNGLRLLEQASGTDEVDRSIGSFLLDALRMGHTSLWQTGGGADGGGAPQVHGWASYFGACYLNPGGDEILLGDVNAVGLSARLMELFVDIPYSTVLTQLSVAGKRERKTLAQEKRRAEGDADARKTERAAWQKELEQLSRQITDLRDVANRDVSPLLQAADQAAARLQEAQGLLREAEQDLTETNSARVRADQALLDARETWQARRVLGRLNPVCCPRCEEPLDRVRHQQEREDASCAVCTRQLPEVDEETAEVLLQDLELQLGRAREAEEAAGRQHDAATDTVTDALAEQRAAAAALQEALSTSQNHERLRQLELQAAGLEGRLAATGSVPEEPPVPVSAQVLVAVTEAVREAVDASAKRLFPAMNTQIVELATRFGVQNLDSVRLDRSGKVNAIKAGVKTSFKSLSRGDRLRMRIATVIALLRVGADRGVAAHPGLLLIDSVAAEEVTEVPARTLIAELQAIAKDLPDLQVVLTTAQPELVDALPSDQLITRVGEHMF</sequence>
<organism evidence="2">
    <name type="scientific">Streptomyces sp. NBC_00119</name>
    <dbReference type="NCBI Taxonomy" id="2975659"/>
    <lineage>
        <taxon>Bacteria</taxon>
        <taxon>Bacillati</taxon>
        <taxon>Actinomycetota</taxon>
        <taxon>Actinomycetes</taxon>
        <taxon>Kitasatosporales</taxon>
        <taxon>Streptomycetaceae</taxon>
        <taxon>Streptomyces</taxon>
    </lineage>
</organism>
<gene>
    <name evidence="2" type="ORF">OHU69_00350</name>
    <name evidence="3" type="ORF">OHU69_50320</name>
</gene>
<dbReference type="AlphaFoldDB" id="A0AAU1TZ32"/>
<evidence type="ECO:0000256" key="1">
    <source>
        <dbReference type="SAM" id="Coils"/>
    </source>
</evidence>
<evidence type="ECO:0000313" key="3">
    <source>
        <dbReference type="EMBL" id="WTS18438.1"/>
    </source>
</evidence>
<proteinExistence type="predicted"/>
<evidence type="ECO:0000313" key="2">
    <source>
        <dbReference type="EMBL" id="WTS09735.1"/>
    </source>
</evidence>
<accession>A0AAU1TZ32</accession>
<feature type="coiled-coil region" evidence="1">
    <location>
        <begin position="418"/>
        <end position="445"/>
    </location>
</feature>
<reference evidence="2" key="1">
    <citation type="submission" date="2022-10" db="EMBL/GenBank/DDBJ databases">
        <title>The complete genomes of actinobacterial strains from the NBC collection.</title>
        <authorList>
            <person name="Joergensen T.S."/>
            <person name="Alvarez Arevalo M."/>
            <person name="Sterndorff E.B."/>
            <person name="Faurdal D."/>
            <person name="Vuksanovic O."/>
            <person name="Mourched A.-S."/>
            <person name="Charusanti P."/>
            <person name="Shaw S."/>
            <person name="Blin K."/>
            <person name="Weber T."/>
        </authorList>
    </citation>
    <scope>NUCLEOTIDE SEQUENCE</scope>
    <source>
        <strain evidence="2">NBC_00119</strain>
    </source>
</reference>
<keyword evidence="1" id="KW-0175">Coiled coil</keyword>
<dbReference type="Gene3D" id="3.40.50.300">
    <property type="entry name" value="P-loop containing nucleotide triphosphate hydrolases"/>
    <property type="match status" value="1"/>
</dbReference>
<name>A0AAU1TZ32_9ACTN</name>
<dbReference type="SUPFAM" id="SSF52540">
    <property type="entry name" value="P-loop containing nucleoside triphosphate hydrolases"/>
    <property type="match status" value="1"/>
</dbReference>
<feature type="coiled-coil region" evidence="1">
    <location>
        <begin position="290"/>
        <end position="363"/>
    </location>
</feature>
<dbReference type="InterPro" id="IPR027417">
    <property type="entry name" value="P-loop_NTPase"/>
</dbReference>
<dbReference type="EMBL" id="CP108195">
    <property type="protein sequence ID" value="WTS09735.1"/>
    <property type="molecule type" value="Genomic_DNA"/>
</dbReference>
<evidence type="ECO:0008006" key="4">
    <source>
        <dbReference type="Google" id="ProtNLM"/>
    </source>
</evidence>
<protein>
    <recommendedName>
        <fullName evidence="4">Large ATP-binding protein</fullName>
    </recommendedName>
</protein>